<dbReference type="PROSITE" id="PS00211">
    <property type="entry name" value="ABC_TRANSPORTER_1"/>
    <property type="match status" value="1"/>
</dbReference>
<feature type="domain" description="ABC transporter" evidence="5">
    <location>
        <begin position="16"/>
        <end position="257"/>
    </location>
</feature>
<dbReference type="InterPro" id="IPR003439">
    <property type="entry name" value="ABC_transporter-like_ATP-bd"/>
</dbReference>
<evidence type="ECO:0000256" key="3">
    <source>
        <dbReference type="ARBA" id="ARBA00022741"/>
    </source>
</evidence>
<dbReference type="CDD" id="cd03220">
    <property type="entry name" value="ABC_KpsT_Wzt"/>
    <property type="match status" value="1"/>
</dbReference>
<dbReference type="PROSITE" id="PS50893">
    <property type="entry name" value="ABC_TRANSPORTER_2"/>
    <property type="match status" value="1"/>
</dbReference>
<dbReference type="PANTHER" id="PTHR46743">
    <property type="entry name" value="TEICHOIC ACIDS EXPORT ATP-BINDING PROTEIN TAGH"/>
    <property type="match status" value="1"/>
</dbReference>
<dbReference type="Pfam" id="PF14524">
    <property type="entry name" value="Wzt_C"/>
    <property type="match status" value="1"/>
</dbReference>
<dbReference type="SMART" id="SM00382">
    <property type="entry name" value="AAA"/>
    <property type="match status" value="1"/>
</dbReference>
<dbReference type="InterPro" id="IPR015860">
    <property type="entry name" value="ABC_transpr_TagH-like"/>
</dbReference>
<dbReference type="CDD" id="cd10147">
    <property type="entry name" value="Wzt_C-like"/>
    <property type="match status" value="1"/>
</dbReference>
<evidence type="ECO:0000313" key="6">
    <source>
        <dbReference type="EMBL" id="EGO62242.1"/>
    </source>
</evidence>
<dbReference type="InterPro" id="IPR029439">
    <property type="entry name" value="Wzt_C"/>
</dbReference>
<protein>
    <submittedName>
        <fullName evidence="6">ABC transporter related protein</fullName>
    </submittedName>
</protein>
<dbReference type="AlphaFoldDB" id="F7NNQ8"/>
<dbReference type="Gene3D" id="3.40.50.300">
    <property type="entry name" value="P-loop containing nucleotide triphosphate hydrolases"/>
    <property type="match status" value="1"/>
</dbReference>
<dbReference type="GO" id="GO:0140359">
    <property type="term" value="F:ABC-type transporter activity"/>
    <property type="evidence" value="ECO:0007669"/>
    <property type="project" value="InterPro"/>
</dbReference>
<evidence type="ECO:0000256" key="1">
    <source>
        <dbReference type="ARBA" id="ARBA00005417"/>
    </source>
</evidence>
<dbReference type="GO" id="GO:0016887">
    <property type="term" value="F:ATP hydrolysis activity"/>
    <property type="evidence" value="ECO:0007669"/>
    <property type="project" value="InterPro"/>
</dbReference>
<comment type="similarity">
    <text evidence="1">Belongs to the ABC transporter superfamily.</text>
</comment>
<keyword evidence="3" id="KW-0547">Nucleotide-binding</keyword>
<dbReference type="Proteomes" id="UP000003240">
    <property type="component" value="Unassembled WGS sequence"/>
</dbReference>
<organism evidence="6 7">
    <name type="scientific">Acetonema longum DSM 6540</name>
    <dbReference type="NCBI Taxonomy" id="1009370"/>
    <lineage>
        <taxon>Bacteria</taxon>
        <taxon>Bacillati</taxon>
        <taxon>Bacillota</taxon>
        <taxon>Negativicutes</taxon>
        <taxon>Acetonemataceae</taxon>
        <taxon>Acetonema</taxon>
    </lineage>
</organism>
<dbReference type="InterPro" id="IPR027417">
    <property type="entry name" value="P-loop_NTPase"/>
</dbReference>
<evidence type="ECO:0000256" key="4">
    <source>
        <dbReference type="ARBA" id="ARBA00022840"/>
    </source>
</evidence>
<accession>F7NNQ8</accession>
<reference evidence="6 7" key="1">
    <citation type="journal article" date="2011" name="EMBO J.">
        <title>Structural diversity of bacterial flagellar motors.</title>
        <authorList>
            <person name="Chen S."/>
            <person name="Beeby M."/>
            <person name="Murphy G.E."/>
            <person name="Leadbetter J.R."/>
            <person name="Hendrixson D.R."/>
            <person name="Briegel A."/>
            <person name="Li Z."/>
            <person name="Shi J."/>
            <person name="Tocheva E.I."/>
            <person name="Muller A."/>
            <person name="Dobro M.J."/>
            <person name="Jensen G.J."/>
        </authorList>
    </citation>
    <scope>NUCLEOTIDE SEQUENCE [LARGE SCALE GENOMIC DNA]</scope>
    <source>
        <strain evidence="6 7">DSM 6540</strain>
    </source>
</reference>
<keyword evidence="4" id="KW-0067">ATP-binding</keyword>
<evidence type="ECO:0000256" key="2">
    <source>
        <dbReference type="ARBA" id="ARBA00022448"/>
    </source>
</evidence>
<dbReference type="Pfam" id="PF00005">
    <property type="entry name" value="ABC_tran"/>
    <property type="match status" value="1"/>
</dbReference>
<evidence type="ECO:0000313" key="7">
    <source>
        <dbReference type="Proteomes" id="UP000003240"/>
    </source>
</evidence>
<dbReference type="GO" id="GO:0005524">
    <property type="term" value="F:ATP binding"/>
    <property type="evidence" value="ECO:0007669"/>
    <property type="project" value="UniProtKB-KW"/>
</dbReference>
<dbReference type="InterPro" id="IPR003593">
    <property type="entry name" value="AAA+_ATPase"/>
</dbReference>
<dbReference type="eggNOG" id="COG1134">
    <property type="taxonomic scope" value="Bacteria"/>
</dbReference>
<dbReference type="InterPro" id="IPR017871">
    <property type="entry name" value="ABC_transporter-like_CS"/>
</dbReference>
<dbReference type="InterPro" id="IPR050683">
    <property type="entry name" value="Bact_Polysacc_Export_ATP-bd"/>
</dbReference>
<keyword evidence="7" id="KW-1185">Reference proteome</keyword>
<dbReference type="STRING" id="1009370.ALO_18747"/>
<evidence type="ECO:0000259" key="5">
    <source>
        <dbReference type="PROSITE" id="PS50893"/>
    </source>
</evidence>
<name>F7NNQ8_9FIRM</name>
<dbReference type="Gene3D" id="2.70.50.60">
    <property type="entry name" value="abc- transporter (atp binding component) like domain"/>
    <property type="match status" value="1"/>
</dbReference>
<sequence>MLLGTVCEEIMTNIAVKIENISKVYKLYNRPIDRLKESLNPFSLKYHQDFFALNNVSFDIQKGESVGIIGKNGSGKSTLLKIITGVLTPTSGTVTVKGRIAALLELGAGFNPEYTGIENIYLQGSIMGVDRLEMEEKIPEILDFADIGEFIHQPVKNYSSGMFVRLAFAVSTIVEPDILIVDEALAVGDVFFRQKCFDRMEYLRRNDTSIIMVTHSMNEIRQYCNRALLLNQGRTLFWGSADEAVQHYFFLDNTMDNFKNGLKVDEKGNNGRLENNSWSRTKIDWPSNPNAFYALPRESEVINNGAICTSVALCNSNREPSRMFVQGETGIFYYEFELSQDADVPIGGILLFNDKNILIHGKNSLQYDIEAPERIRKGAKVRFKQEITLAIAPGEYTFSLGFSTIAKDVFLRRNELHYIMLDENRTNLCYVGKVGSFFISACLGNSITEIPFHGLADLPGDIVIDAK</sequence>
<dbReference type="GO" id="GO:0016020">
    <property type="term" value="C:membrane"/>
    <property type="evidence" value="ECO:0007669"/>
    <property type="project" value="InterPro"/>
</dbReference>
<dbReference type="SUPFAM" id="SSF52540">
    <property type="entry name" value="P-loop containing nucleoside triphosphate hydrolases"/>
    <property type="match status" value="1"/>
</dbReference>
<dbReference type="EMBL" id="AFGF01000234">
    <property type="protein sequence ID" value="EGO62242.1"/>
    <property type="molecule type" value="Genomic_DNA"/>
</dbReference>
<proteinExistence type="inferred from homology"/>
<dbReference type="PANTHER" id="PTHR46743:SF2">
    <property type="entry name" value="TEICHOIC ACIDS EXPORT ATP-BINDING PROTEIN TAGH"/>
    <property type="match status" value="1"/>
</dbReference>
<gene>
    <name evidence="6" type="ORF">ALO_18747</name>
</gene>
<comment type="caution">
    <text evidence="6">The sequence shown here is derived from an EMBL/GenBank/DDBJ whole genome shotgun (WGS) entry which is preliminary data.</text>
</comment>
<keyword evidence="2" id="KW-0813">Transport</keyword>